<dbReference type="Proteomes" id="UP000283003">
    <property type="component" value="Unassembled WGS sequence"/>
</dbReference>
<dbReference type="InterPro" id="IPR000531">
    <property type="entry name" value="Beta-barrel_TonB"/>
</dbReference>
<keyword evidence="10 11" id="KW-0998">Cell outer membrane</keyword>
<evidence type="ECO:0000256" key="7">
    <source>
        <dbReference type="ARBA" id="ARBA00023065"/>
    </source>
</evidence>
<keyword evidence="9 11" id="KW-0472">Membrane</keyword>
<sequence length="719" mass="76753">MLKMRGKLFTASAMGLILPLACLAAPALAQSVPDEPGSEEVGEAPNAIIVTAQRRAQSLTEVPQAVQAIGGEALKELGVEQIQDVIALVPSATIGSTISVGSNTFQIRGVAASETDGDPTVGFYLDNFAFSMPGRPYAPATDFYDLNRIEVLRGPSGTLYGLGSLGGTIKLLTNDPDLDEVELSTRISANITDGGEPGGGGDVMFNVPVSTGKVALRGVVSYKMIGGFADNIATNKDDANDANAFTGRVKLRAEPTERLMVQLAAWHNRSNQDYSNRITIAEPPLLNQTFGIADSKFTLFTGDIEYDLGFATLMSTTGHIKNTVVVNNGGFIPGIGDFTNFWPLVTKNFNEDLRLASNPGGPLNWIVGVFYQNGETKGGQSVALPDFTVANQVGLATFNDNTIKSKAWAVYGEATYSILDGLADLTLGGRYFEEKRTFIENSSITLIEAGIEVPTVGTDRAKNNTFNPRFNVSIHPTDDGMIYAEVAKGFRSGSITSSSIISGANTALGTNFDNSSPPDTLWNYEAGLKWSFGLMDVSLSGYYFDWKDAQIELSPTLQSIVVPIGDVKGRGVDAELSWRTPLDGLTLQAAGNINKTELRDVIPQVAAALPWLASGSQLPGTAKKTFSATASYTADVGNGWDLKVNGRYSYRSKQQSVFNGAYAPWNGFGSARIGFGKDDFDIAIFSNNIGNSGRPISKPGGQNQVPYPRTIGITMEKSF</sequence>
<dbReference type="Pfam" id="PF07715">
    <property type="entry name" value="Plug"/>
    <property type="match status" value="1"/>
</dbReference>
<keyword evidence="17" id="KW-1185">Reference proteome</keyword>
<accession>A0A437GUD0</accession>
<comment type="subcellular location">
    <subcellularLocation>
        <location evidence="1 11">Cell outer membrane</location>
        <topology evidence="1 11">Multi-pass membrane protein</topology>
    </subcellularLocation>
</comment>
<keyword evidence="6" id="KW-0408">Iron</keyword>
<dbReference type="GO" id="GO:0006826">
    <property type="term" value="P:iron ion transport"/>
    <property type="evidence" value="ECO:0007669"/>
    <property type="project" value="UniProtKB-KW"/>
</dbReference>
<evidence type="ECO:0000256" key="13">
    <source>
        <dbReference type="SAM" id="SignalP"/>
    </source>
</evidence>
<evidence type="ECO:0000259" key="14">
    <source>
        <dbReference type="Pfam" id="PF00593"/>
    </source>
</evidence>
<evidence type="ECO:0000256" key="11">
    <source>
        <dbReference type="PROSITE-ProRule" id="PRU01360"/>
    </source>
</evidence>
<evidence type="ECO:0000313" key="16">
    <source>
        <dbReference type="EMBL" id="RVQ64604.1"/>
    </source>
</evidence>
<dbReference type="InterPro" id="IPR039426">
    <property type="entry name" value="TonB-dep_rcpt-like"/>
</dbReference>
<keyword evidence="13" id="KW-0732">Signal</keyword>
<dbReference type="PROSITE" id="PS52016">
    <property type="entry name" value="TONB_DEPENDENT_REC_3"/>
    <property type="match status" value="1"/>
</dbReference>
<dbReference type="EMBL" id="RXOL01000013">
    <property type="protein sequence ID" value="RVQ64604.1"/>
    <property type="molecule type" value="Genomic_DNA"/>
</dbReference>
<organism evidence="16 17">
    <name type="scientific">Croceicoccus ponticola</name>
    <dbReference type="NCBI Taxonomy" id="2217664"/>
    <lineage>
        <taxon>Bacteria</taxon>
        <taxon>Pseudomonadati</taxon>
        <taxon>Pseudomonadota</taxon>
        <taxon>Alphaproteobacteria</taxon>
        <taxon>Sphingomonadales</taxon>
        <taxon>Erythrobacteraceae</taxon>
        <taxon>Croceicoccus</taxon>
    </lineage>
</organism>
<dbReference type="Gene3D" id="2.40.170.20">
    <property type="entry name" value="TonB-dependent receptor, beta-barrel domain"/>
    <property type="match status" value="1"/>
</dbReference>
<keyword evidence="2 11" id="KW-0813">Transport</keyword>
<dbReference type="PANTHER" id="PTHR32552">
    <property type="entry name" value="FERRICHROME IRON RECEPTOR-RELATED"/>
    <property type="match status" value="1"/>
</dbReference>
<evidence type="ECO:0000256" key="3">
    <source>
        <dbReference type="ARBA" id="ARBA00022452"/>
    </source>
</evidence>
<evidence type="ECO:0000256" key="10">
    <source>
        <dbReference type="ARBA" id="ARBA00023237"/>
    </source>
</evidence>
<keyword evidence="4" id="KW-0410">Iron transport</keyword>
<keyword evidence="5 11" id="KW-0812">Transmembrane</keyword>
<evidence type="ECO:0000256" key="8">
    <source>
        <dbReference type="ARBA" id="ARBA00023077"/>
    </source>
</evidence>
<feature type="signal peptide" evidence="13">
    <location>
        <begin position="1"/>
        <end position="29"/>
    </location>
</feature>
<evidence type="ECO:0000313" key="17">
    <source>
        <dbReference type="Proteomes" id="UP000283003"/>
    </source>
</evidence>
<reference evidence="16 17" key="1">
    <citation type="submission" date="2018-12" db="EMBL/GenBank/DDBJ databases">
        <title>Croceicoccus ponticola sp. nov., a lipolytic bacterium isolated from seawater.</title>
        <authorList>
            <person name="Yoon J.-H."/>
        </authorList>
    </citation>
    <scope>NUCLEOTIDE SEQUENCE [LARGE SCALE GENOMIC DNA]</scope>
    <source>
        <strain evidence="16 17">GM-16</strain>
    </source>
</reference>
<name>A0A437GUD0_9SPHN</name>
<dbReference type="InterPro" id="IPR012910">
    <property type="entry name" value="Plug_dom"/>
</dbReference>
<keyword evidence="3 11" id="KW-1134">Transmembrane beta strand</keyword>
<dbReference type="PANTHER" id="PTHR32552:SF81">
    <property type="entry name" value="TONB-DEPENDENT OUTER MEMBRANE RECEPTOR"/>
    <property type="match status" value="1"/>
</dbReference>
<evidence type="ECO:0000256" key="4">
    <source>
        <dbReference type="ARBA" id="ARBA00022496"/>
    </source>
</evidence>
<evidence type="ECO:0000256" key="1">
    <source>
        <dbReference type="ARBA" id="ARBA00004571"/>
    </source>
</evidence>
<dbReference type="SUPFAM" id="SSF56935">
    <property type="entry name" value="Porins"/>
    <property type="match status" value="1"/>
</dbReference>
<evidence type="ECO:0000256" key="5">
    <source>
        <dbReference type="ARBA" id="ARBA00022692"/>
    </source>
</evidence>
<evidence type="ECO:0000256" key="6">
    <source>
        <dbReference type="ARBA" id="ARBA00023004"/>
    </source>
</evidence>
<comment type="similarity">
    <text evidence="11 12">Belongs to the TonB-dependent receptor family.</text>
</comment>
<gene>
    <name evidence="16" type="ORF">EKN06_15280</name>
</gene>
<evidence type="ECO:0000256" key="2">
    <source>
        <dbReference type="ARBA" id="ARBA00022448"/>
    </source>
</evidence>
<keyword evidence="7" id="KW-0406">Ion transport</keyword>
<keyword evidence="8 12" id="KW-0798">TonB box</keyword>
<dbReference type="OrthoDB" id="9760333at2"/>
<evidence type="ECO:0000256" key="12">
    <source>
        <dbReference type="RuleBase" id="RU003357"/>
    </source>
</evidence>
<comment type="caution">
    <text evidence="16">The sequence shown here is derived from an EMBL/GenBank/DDBJ whole genome shotgun (WGS) entry which is preliminary data.</text>
</comment>
<protein>
    <recommendedName>
        <fullName evidence="18">TonB-dependent receptor</fullName>
    </recommendedName>
</protein>
<feature type="domain" description="TonB-dependent receptor-like beta-barrel" evidence="14">
    <location>
        <begin position="292"/>
        <end position="669"/>
    </location>
</feature>
<dbReference type="GO" id="GO:0009279">
    <property type="term" value="C:cell outer membrane"/>
    <property type="evidence" value="ECO:0007669"/>
    <property type="project" value="UniProtKB-SubCell"/>
</dbReference>
<proteinExistence type="inferred from homology"/>
<dbReference type="Pfam" id="PF00593">
    <property type="entry name" value="TonB_dep_Rec_b-barrel"/>
    <property type="match status" value="1"/>
</dbReference>
<evidence type="ECO:0008006" key="18">
    <source>
        <dbReference type="Google" id="ProtNLM"/>
    </source>
</evidence>
<feature type="domain" description="TonB-dependent receptor plug" evidence="15">
    <location>
        <begin position="59"/>
        <end position="168"/>
    </location>
</feature>
<dbReference type="InterPro" id="IPR036942">
    <property type="entry name" value="Beta-barrel_TonB_sf"/>
</dbReference>
<feature type="chain" id="PRO_5019066267" description="TonB-dependent receptor" evidence="13">
    <location>
        <begin position="30"/>
        <end position="719"/>
    </location>
</feature>
<dbReference type="AlphaFoldDB" id="A0A437GUD0"/>
<evidence type="ECO:0000256" key="9">
    <source>
        <dbReference type="ARBA" id="ARBA00023136"/>
    </source>
</evidence>
<evidence type="ECO:0000259" key="15">
    <source>
        <dbReference type="Pfam" id="PF07715"/>
    </source>
</evidence>